<dbReference type="InterPro" id="IPR011016">
    <property type="entry name" value="Znf_RING-CH"/>
</dbReference>
<evidence type="ECO:0000256" key="2">
    <source>
        <dbReference type="ARBA" id="ARBA00022679"/>
    </source>
</evidence>
<evidence type="ECO:0000313" key="12">
    <source>
        <dbReference type="EMBL" id="CAD7229581.1"/>
    </source>
</evidence>
<dbReference type="PROSITE" id="PS51292">
    <property type="entry name" value="ZF_RING_CH"/>
    <property type="match status" value="1"/>
</dbReference>
<dbReference type="EMBL" id="OB662151">
    <property type="protein sequence ID" value="CAD7229581.1"/>
    <property type="molecule type" value="Genomic_DNA"/>
</dbReference>
<keyword evidence="6" id="KW-0833">Ubl conjugation pathway</keyword>
<evidence type="ECO:0000256" key="4">
    <source>
        <dbReference type="ARBA" id="ARBA00022723"/>
    </source>
</evidence>
<reference evidence="12" key="1">
    <citation type="submission" date="2020-11" db="EMBL/GenBank/DDBJ databases">
        <authorList>
            <person name="Tran Van P."/>
        </authorList>
    </citation>
    <scope>NUCLEOTIDE SEQUENCE</scope>
</reference>
<keyword evidence="2" id="KW-0808">Transferase</keyword>
<dbReference type="OrthoDB" id="273089at2759"/>
<evidence type="ECO:0000256" key="11">
    <source>
        <dbReference type="SAM" id="Phobius"/>
    </source>
</evidence>
<dbReference type="SUPFAM" id="SSF57850">
    <property type="entry name" value="RING/U-box"/>
    <property type="match status" value="1"/>
</dbReference>
<evidence type="ECO:0000256" key="1">
    <source>
        <dbReference type="ARBA" id="ARBA00004141"/>
    </source>
</evidence>
<dbReference type="InterPro" id="IPR013083">
    <property type="entry name" value="Znf_RING/FYVE/PHD"/>
</dbReference>
<dbReference type="GO" id="GO:0016020">
    <property type="term" value="C:membrane"/>
    <property type="evidence" value="ECO:0007669"/>
    <property type="project" value="UniProtKB-SubCell"/>
</dbReference>
<organism evidence="12">
    <name type="scientific">Cyprideis torosa</name>
    <dbReference type="NCBI Taxonomy" id="163714"/>
    <lineage>
        <taxon>Eukaryota</taxon>
        <taxon>Metazoa</taxon>
        <taxon>Ecdysozoa</taxon>
        <taxon>Arthropoda</taxon>
        <taxon>Crustacea</taxon>
        <taxon>Oligostraca</taxon>
        <taxon>Ostracoda</taxon>
        <taxon>Podocopa</taxon>
        <taxon>Podocopida</taxon>
        <taxon>Cytherocopina</taxon>
        <taxon>Cytheroidea</taxon>
        <taxon>Cytherideidae</taxon>
        <taxon>Cyprideis</taxon>
    </lineage>
</organism>
<dbReference type="SMART" id="SM00744">
    <property type="entry name" value="RINGv"/>
    <property type="match status" value="1"/>
</dbReference>
<keyword evidence="7" id="KW-0862">Zinc</keyword>
<evidence type="ECO:0000256" key="9">
    <source>
        <dbReference type="ARBA" id="ARBA00023136"/>
    </source>
</evidence>
<evidence type="ECO:0000256" key="10">
    <source>
        <dbReference type="SAM" id="MobiDB-lite"/>
    </source>
</evidence>
<dbReference type="Pfam" id="PF12906">
    <property type="entry name" value="RINGv"/>
    <property type="match status" value="1"/>
</dbReference>
<keyword evidence="8 11" id="KW-1133">Transmembrane helix</keyword>
<dbReference type="GO" id="GO:0008270">
    <property type="term" value="F:zinc ion binding"/>
    <property type="evidence" value="ECO:0007669"/>
    <property type="project" value="UniProtKB-KW"/>
</dbReference>
<dbReference type="PANTHER" id="PTHR46065">
    <property type="entry name" value="E3 UBIQUITIN-PROTEIN LIGASE MARCH 2/3 FAMILY MEMBER"/>
    <property type="match status" value="1"/>
</dbReference>
<comment type="subcellular location">
    <subcellularLocation>
        <location evidence="1">Membrane</location>
        <topology evidence="1">Multi-pass membrane protein</topology>
    </subcellularLocation>
</comment>
<protein>
    <submittedName>
        <fullName evidence="12">Uncharacterized protein</fullName>
    </submittedName>
</protein>
<feature type="compositionally biased region" description="Polar residues" evidence="10">
    <location>
        <begin position="345"/>
        <end position="366"/>
    </location>
</feature>
<sequence length="468" mass="52207">MSSRKHAGEGTQLQDNEKEIVLSEVERSLEREVDPIVCTIQSRNNIVLRNGSSACSSEDGGKEVTLELTPRKDGSTAHFVAEASSDHRSRRQGLTLQEILSQISSTSCSLEYCRICHSSGRLEKLVSPCKCKGTMVNVHVKCLETWLQQKGSQRCELCGFEFSTRKSPLPWTQWFIPQSTDTIEHKRERKCFYYDLACLLVLLPLTIASTWLCINGGITYVKQSEETKRQDVSCHQISPPDPDTSDEVPRNALQAARNATSMLTSNLHHVVRTRDNPRAVHWTQFQNTGAFGNRGASSIHYAPPGSNIGHMTPEWEVERNIGRDNYNRVQKWRHNHAKLSLIISSRNPSQTNMASPSQGEGQSPPASSDGEGGHHVADKCQEHLRRTVGDNHADIVVVQFPDSHSGTSHDGGCQCEAELVDRFGSIHQLEQNRGRNEQEMRTTLSSSVKWTQQGKCEAHPLSTLSTDC</sequence>
<gene>
    <name evidence="12" type="ORF">CTOB1V02_LOCUS7450</name>
</gene>
<proteinExistence type="predicted"/>
<feature type="transmembrane region" description="Helical" evidence="11">
    <location>
        <begin position="192"/>
        <end position="212"/>
    </location>
</feature>
<dbReference type="GO" id="GO:0004842">
    <property type="term" value="F:ubiquitin-protein transferase activity"/>
    <property type="evidence" value="ECO:0007669"/>
    <property type="project" value="TreeGrafter"/>
</dbReference>
<keyword evidence="4" id="KW-0479">Metal-binding</keyword>
<keyword evidence="5" id="KW-0863">Zinc-finger</keyword>
<name>A0A7R8WFT8_9CRUS</name>
<evidence type="ECO:0000256" key="3">
    <source>
        <dbReference type="ARBA" id="ARBA00022692"/>
    </source>
</evidence>
<evidence type="ECO:0000256" key="5">
    <source>
        <dbReference type="ARBA" id="ARBA00022771"/>
    </source>
</evidence>
<dbReference type="GO" id="GO:0016567">
    <property type="term" value="P:protein ubiquitination"/>
    <property type="evidence" value="ECO:0007669"/>
    <property type="project" value="TreeGrafter"/>
</dbReference>
<keyword evidence="9 11" id="KW-0472">Membrane</keyword>
<feature type="region of interest" description="Disordered" evidence="10">
    <location>
        <begin position="345"/>
        <end position="375"/>
    </location>
</feature>
<dbReference type="AlphaFoldDB" id="A0A7R8WFT8"/>
<evidence type="ECO:0000256" key="7">
    <source>
        <dbReference type="ARBA" id="ARBA00022833"/>
    </source>
</evidence>
<evidence type="ECO:0000256" key="6">
    <source>
        <dbReference type="ARBA" id="ARBA00022786"/>
    </source>
</evidence>
<keyword evidence="3 11" id="KW-0812">Transmembrane</keyword>
<dbReference type="PANTHER" id="PTHR46065:SF3">
    <property type="entry name" value="FI20425P1"/>
    <property type="match status" value="1"/>
</dbReference>
<dbReference type="Gene3D" id="3.30.40.10">
    <property type="entry name" value="Zinc/RING finger domain, C3HC4 (zinc finger)"/>
    <property type="match status" value="1"/>
</dbReference>
<accession>A0A7R8WFT8</accession>
<evidence type="ECO:0000256" key="8">
    <source>
        <dbReference type="ARBA" id="ARBA00022989"/>
    </source>
</evidence>